<dbReference type="KEGG" id="spu:105445938"/>
<dbReference type="InterPro" id="IPR000742">
    <property type="entry name" value="EGF"/>
</dbReference>
<evidence type="ECO:0000256" key="1">
    <source>
        <dbReference type="ARBA" id="ARBA00022536"/>
    </source>
</evidence>
<feature type="domain" description="EGF-like" evidence="5">
    <location>
        <begin position="1"/>
        <end position="27"/>
    </location>
</feature>
<reference evidence="6" key="2">
    <citation type="submission" date="2021-01" db="UniProtKB">
        <authorList>
            <consortium name="EnsemblMetazoa"/>
        </authorList>
    </citation>
    <scope>IDENTIFICATION</scope>
</reference>
<proteinExistence type="predicted"/>
<protein>
    <recommendedName>
        <fullName evidence="5">EGF-like domain-containing protein</fullName>
    </recommendedName>
</protein>
<dbReference type="OMA" id="ITTWHIT"/>
<dbReference type="OrthoDB" id="6079678at2759"/>
<dbReference type="GeneID" id="105445938"/>
<dbReference type="SUPFAM" id="SSF57196">
    <property type="entry name" value="EGF/Laminin"/>
    <property type="match status" value="1"/>
</dbReference>
<dbReference type="PROSITE" id="PS00022">
    <property type="entry name" value="EGF_1"/>
    <property type="match status" value="2"/>
</dbReference>
<dbReference type="PROSITE" id="PS50026">
    <property type="entry name" value="EGF_3"/>
    <property type="match status" value="2"/>
</dbReference>
<dbReference type="AlphaFoldDB" id="A0A7M7P580"/>
<evidence type="ECO:0000256" key="4">
    <source>
        <dbReference type="PROSITE-ProRule" id="PRU00076"/>
    </source>
</evidence>
<organism evidence="6 7">
    <name type="scientific">Strongylocentrotus purpuratus</name>
    <name type="common">Purple sea urchin</name>
    <dbReference type="NCBI Taxonomy" id="7668"/>
    <lineage>
        <taxon>Eukaryota</taxon>
        <taxon>Metazoa</taxon>
        <taxon>Echinodermata</taxon>
        <taxon>Eleutherozoa</taxon>
        <taxon>Echinozoa</taxon>
        <taxon>Echinoidea</taxon>
        <taxon>Euechinoidea</taxon>
        <taxon>Echinacea</taxon>
        <taxon>Camarodonta</taxon>
        <taxon>Echinidea</taxon>
        <taxon>Strongylocentrotidae</taxon>
        <taxon>Strongylocentrotus</taxon>
    </lineage>
</organism>
<evidence type="ECO:0000256" key="2">
    <source>
        <dbReference type="ARBA" id="ARBA00022729"/>
    </source>
</evidence>
<dbReference type="CDD" id="cd00054">
    <property type="entry name" value="EGF_CA"/>
    <property type="match status" value="1"/>
</dbReference>
<dbReference type="Gene3D" id="2.10.25.10">
    <property type="entry name" value="Laminin"/>
    <property type="match status" value="1"/>
</dbReference>
<sequence length="255" mass="28860">MNQGQCTESLIGFACDCEEDYVGDICQLKRPMCQNNTCSNGGTCHDDPTIGFYCLCDPCFFGEFCEQEYDIYTFSDEDTSSTYFSDFRPVELNVTVLDKFYLGVSQLVNSTSCELRKSEAAIMWYITTPNGTVPTITIYEFDTFDSDSDSEEFFIVANSNIHDANFVNTDGIRVAYNLSKPYQDVNILVPGVRADPRRQNVLLIAQGNLRSVLPYTVRALTNNMFCQFISSLRVIHLERYTTVMAKVLAVYPDQL</sequence>
<dbReference type="EnsemblMetazoa" id="XM_030989465">
    <property type="protein sequence ID" value="XP_030845325"/>
    <property type="gene ID" value="LOC105445938"/>
</dbReference>
<dbReference type="InParanoid" id="A0A7M7P580"/>
<evidence type="ECO:0000313" key="7">
    <source>
        <dbReference type="Proteomes" id="UP000007110"/>
    </source>
</evidence>
<comment type="caution">
    <text evidence="4">Lacks conserved residue(s) required for the propagation of feature annotation.</text>
</comment>
<keyword evidence="7" id="KW-1185">Reference proteome</keyword>
<dbReference type="Proteomes" id="UP000007110">
    <property type="component" value="Unassembled WGS sequence"/>
</dbReference>
<dbReference type="RefSeq" id="XP_030845325.1">
    <property type="nucleotide sequence ID" value="XM_030989465.1"/>
</dbReference>
<feature type="disulfide bond" evidence="4">
    <location>
        <begin position="56"/>
        <end position="65"/>
    </location>
</feature>
<feature type="disulfide bond" evidence="4">
    <location>
        <begin position="17"/>
        <end position="26"/>
    </location>
</feature>
<reference evidence="7" key="1">
    <citation type="submission" date="2015-02" db="EMBL/GenBank/DDBJ databases">
        <title>Genome sequencing for Strongylocentrotus purpuratus.</title>
        <authorList>
            <person name="Murali S."/>
            <person name="Liu Y."/>
            <person name="Vee V."/>
            <person name="English A."/>
            <person name="Wang M."/>
            <person name="Skinner E."/>
            <person name="Han Y."/>
            <person name="Muzny D.M."/>
            <person name="Worley K.C."/>
            <person name="Gibbs R.A."/>
        </authorList>
    </citation>
    <scope>NUCLEOTIDE SEQUENCE</scope>
</reference>
<keyword evidence="2" id="KW-0732">Signal</keyword>
<evidence type="ECO:0000256" key="3">
    <source>
        <dbReference type="ARBA" id="ARBA00022737"/>
    </source>
</evidence>
<feature type="domain" description="EGF-like" evidence="5">
    <location>
        <begin position="29"/>
        <end position="66"/>
    </location>
</feature>
<keyword evidence="1 4" id="KW-0245">EGF-like domain</keyword>
<evidence type="ECO:0000313" key="6">
    <source>
        <dbReference type="EnsemblMetazoa" id="XP_030845325"/>
    </source>
</evidence>
<dbReference type="SMART" id="SM00181">
    <property type="entry name" value="EGF"/>
    <property type="match status" value="2"/>
</dbReference>
<keyword evidence="4" id="KW-1015">Disulfide bond</keyword>
<evidence type="ECO:0000259" key="5">
    <source>
        <dbReference type="PROSITE" id="PS50026"/>
    </source>
</evidence>
<dbReference type="PANTHER" id="PTHR12916">
    <property type="entry name" value="CYTOCHROME C OXIDASE POLYPEPTIDE VIC-2"/>
    <property type="match status" value="1"/>
</dbReference>
<accession>A0A7M7P580</accession>
<keyword evidence="3" id="KW-0677">Repeat</keyword>
<name>A0A7M7P580_STRPU</name>
<dbReference type="PANTHER" id="PTHR12916:SF4">
    <property type="entry name" value="UNINFLATABLE, ISOFORM C"/>
    <property type="match status" value="1"/>
</dbReference>